<dbReference type="STRING" id="1121432.SAMN02745219_00252"/>
<evidence type="ECO:0000313" key="1">
    <source>
        <dbReference type="EMBL" id="SHI39215.1"/>
    </source>
</evidence>
<sequence length="213" mass="23759">MNGHTPTSHGSSGVSLEQMLKKLEERLIAPVPSLSAYHDLPFAIFLYDPAREFELRSSVKNLVTRLKTNHGKEVVTISLAHLMYRAVEETRGLDRLAAMEMEMGLELAVQTVHRILSGKYPLHQRVKDELERRLKTSGLAPDPAGTVLFLTRAGALFPAFRTSALLEKLQGLVHVPTVLFYPGTLEGIKGLRFMGICQPDHNYRPEIYGVEGL</sequence>
<organism evidence="1 2">
    <name type="scientific">Desulfofundulus thermosubterraneus DSM 16057</name>
    <dbReference type="NCBI Taxonomy" id="1121432"/>
    <lineage>
        <taxon>Bacteria</taxon>
        <taxon>Bacillati</taxon>
        <taxon>Bacillota</taxon>
        <taxon>Clostridia</taxon>
        <taxon>Eubacteriales</taxon>
        <taxon>Peptococcaceae</taxon>
        <taxon>Desulfofundulus</taxon>
    </lineage>
</organism>
<evidence type="ECO:0000313" key="2">
    <source>
        <dbReference type="Proteomes" id="UP000184529"/>
    </source>
</evidence>
<dbReference type="Proteomes" id="UP000184529">
    <property type="component" value="Unassembled WGS sequence"/>
</dbReference>
<proteinExistence type="predicted"/>
<protein>
    <recommendedName>
        <fullName evidence="3">DUF1788 domain-containing protein</fullName>
    </recommendedName>
</protein>
<gene>
    <name evidence="1" type="ORF">SAMN02745219_00252</name>
</gene>
<name>A0A1M6ARX4_9FIRM</name>
<reference evidence="2" key="1">
    <citation type="submission" date="2016-11" db="EMBL/GenBank/DDBJ databases">
        <authorList>
            <person name="Varghese N."/>
            <person name="Submissions S."/>
        </authorList>
    </citation>
    <scope>NUCLEOTIDE SEQUENCE [LARGE SCALE GENOMIC DNA]</scope>
    <source>
        <strain evidence="2">DSM 16057</strain>
    </source>
</reference>
<accession>A0A1M6ARX4</accession>
<dbReference type="AlphaFoldDB" id="A0A1M6ARX4"/>
<keyword evidence="2" id="KW-1185">Reference proteome</keyword>
<dbReference type="InterPro" id="IPR014858">
    <property type="entry name" value="BrxB"/>
</dbReference>
<dbReference type="EMBL" id="FQZM01000003">
    <property type="protein sequence ID" value="SHI39215.1"/>
    <property type="molecule type" value="Genomic_DNA"/>
</dbReference>
<dbReference type="Pfam" id="PF08747">
    <property type="entry name" value="BrxB"/>
    <property type="match status" value="1"/>
</dbReference>
<evidence type="ECO:0008006" key="3">
    <source>
        <dbReference type="Google" id="ProtNLM"/>
    </source>
</evidence>